<feature type="transmembrane region" description="Helical" evidence="1">
    <location>
        <begin position="93"/>
        <end position="121"/>
    </location>
</feature>
<feature type="transmembrane region" description="Helical" evidence="1">
    <location>
        <begin position="189"/>
        <end position="214"/>
    </location>
</feature>
<feature type="transmembrane region" description="Helical" evidence="1">
    <location>
        <begin position="133"/>
        <end position="158"/>
    </location>
</feature>
<feature type="transmembrane region" description="Helical" evidence="1">
    <location>
        <begin position="21"/>
        <end position="37"/>
    </location>
</feature>
<sequence length="291" mass="32995">MKIGSILEDSLRYPLSNLKNLLIFGIILVIANLYTLFSLNNIVLIVVLGIFGFIFALISYGYEIKIMRSTLEGYNELPEFNQWFSIFIDGLKLFLVAFVYLIPVILIIFATTLSMGLGFGIKGTSILNNMNLIVFFGVIVLVSLLYIIIILPLVSMALANMANNNSKLDEAFKFDTILKIISNLGWGNLVVWYIAVGIIYLVLMFVGGIILVIFNILHLKLVESVLYPFYVSYMSIFFYRSVALFYKSGMHTYLEYENCGGYYRLEDGESLEDFDACQCGGKLNYQQKKTI</sequence>
<keyword evidence="1" id="KW-0472">Membrane</keyword>
<evidence type="ECO:0000313" key="2">
    <source>
        <dbReference type="EMBL" id="MBZ2166518.1"/>
    </source>
</evidence>
<dbReference type="AlphaFoldDB" id="A0A8T5URW7"/>
<dbReference type="InterPro" id="IPR025098">
    <property type="entry name" value="DUF4013"/>
</dbReference>
<comment type="caution">
    <text evidence="2">The sequence shown here is derived from an EMBL/GenBank/DDBJ whole genome shotgun (WGS) entry which is preliminary data.</text>
</comment>
<reference evidence="3" key="1">
    <citation type="journal article" date="2022" name="Microbiol. Resour. Announc.">
        <title>Draft Genome Sequence of a Methanogenic Archaeon from West Spitsbergen Permafrost.</title>
        <authorList>
            <person name="Trubitsyn V."/>
            <person name="Rivkina E."/>
            <person name="Shcherbakova V."/>
        </authorList>
    </citation>
    <scope>NUCLEOTIDE SEQUENCE [LARGE SCALE GENOMIC DNA]</scope>
    <source>
        <strain evidence="3">VT</strain>
    </source>
</reference>
<protein>
    <submittedName>
        <fullName evidence="2">DUF4013 domain-containing protein</fullName>
    </submittedName>
</protein>
<dbReference type="Proteomes" id="UP000825933">
    <property type="component" value="Unassembled WGS sequence"/>
</dbReference>
<keyword evidence="3" id="KW-1185">Reference proteome</keyword>
<proteinExistence type="predicted"/>
<evidence type="ECO:0000256" key="1">
    <source>
        <dbReference type="SAM" id="Phobius"/>
    </source>
</evidence>
<evidence type="ECO:0000313" key="3">
    <source>
        <dbReference type="Proteomes" id="UP000825933"/>
    </source>
</evidence>
<dbReference type="Pfam" id="PF13197">
    <property type="entry name" value="DUF4013"/>
    <property type="match status" value="1"/>
</dbReference>
<dbReference type="EMBL" id="JAIOUQ010000013">
    <property type="protein sequence ID" value="MBZ2166518.1"/>
    <property type="molecule type" value="Genomic_DNA"/>
</dbReference>
<keyword evidence="1" id="KW-1133">Transmembrane helix</keyword>
<gene>
    <name evidence="2" type="ORF">K8N75_10765</name>
</gene>
<name>A0A8T5URW7_9EURY</name>
<feature type="transmembrane region" description="Helical" evidence="1">
    <location>
        <begin position="43"/>
        <end position="62"/>
    </location>
</feature>
<keyword evidence="1" id="KW-0812">Transmembrane</keyword>
<organism evidence="2 3">
    <name type="scientific">Methanobacterium spitsbergense</name>
    <dbReference type="NCBI Taxonomy" id="2874285"/>
    <lineage>
        <taxon>Archaea</taxon>
        <taxon>Methanobacteriati</taxon>
        <taxon>Methanobacteriota</taxon>
        <taxon>Methanomada group</taxon>
        <taxon>Methanobacteria</taxon>
        <taxon>Methanobacteriales</taxon>
        <taxon>Methanobacteriaceae</taxon>
        <taxon>Methanobacterium</taxon>
    </lineage>
</organism>
<accession>A0A8T5URW7</accession>
<dbReference type="RefSeq" id="WP_223792068.1">
    <property type="nucleotide sequence ID" value="NZ_JAIOUQ010000013.1"/>
</dbReference>
<feature type="transmembrane region" description="Helical" evidence="1">
    <location>
        <begin position="226"/>
        <end position="246"/>
    </location>
</feature>